<organism evidence="2 3">
    <name type="scientific">Nocardia cyriacigeorgica</name>
    <dbReference type="NCBI Taxonomy" id="135487"/>
    <lineage>
        <taxon>Bacteria</taxon>
        <taxon>Bacillati</taxon>
        <taxon>Actinomycetota</taxon>
        <taxon>Actinomycetes</taxon>
        <taxon>Mycobacteriales</taxon>
        <taxon>Nocardiaceae</taxon>
        <taxon>Nocardia</taxon>
    </lineage>
</organism>
<comment type="caution">
    <text evidence="2">The sequence shown here is derived from an EMBL/GenBank/DDBJ whole genome shotgun (WGS) entry which is preliminary data.</text>
</comment>
<dbReference type="InterPro" id="IPR029058">
    <property type="entry name" value="AB_hydrolase_fold"/>
</dbReference>
<keyword evidence="2" id="KW-0378">Hydrolase</keyword>
<dbReference type="EMBL" id="JAAGVB010000060">
    <property type="protein sequence ID" value="NEW36034.1"/>
    <property type="molecule type" value="Genomic_DNA"/>
</dbReference>
<dbReference type="RefSeq" id="WP_163847401.1">
    <property type="nucleotide sequence ID" value="NZ_JAAGVB010000060.1"/>
</dbReference>
<dbReference type="InterPro" id="IPR000073">
    <property type="entry name" value="AB_hydrolase_1"/>
</dbReference>
<dbReference type="SUPFAM" id="SSF53474">
    <property type="entry name" value="alpha/beta-Hydrolases"/>
    <property type="match status" value="1"/>
</dbReference>
<gene>
    <name evidence="2" type="ORF">GV791_26205</name>
</gene>
<dbReference type="Proteomes" id="UP000471166">
    <property type="component" value="Unassembled WGS sequence"/>
</dbReference>
<dbReference type="Pfam" id="PF00561">
    <property type="entry name" value="Abhydrolase_1"/>
    <property type="match status" value="1"/>
</dbReference>
<protein>
    <submittedName>
        <fullName evidence="2">Alpha/beta hydrolase</fullName>
    </submittedName>
</protein>
<dbReference type="GO" id="GO:0016787">
    <property type="term" value="F:hydrolase activity"/>
    <property type="evidence" value="ECO:0007669"/>
    <property type="project" value="UniProtKB-KW"/>
</dbReference>
<dbReference type="InterPro" id="IPR050266">
    <property type="entry name" value="AB_hydrolase_sf"/>
</dbReference>
<name>A0A6P1CX16_9NOCA</name>
<sequence length="274" mass="29977">MNHPNTTPAVVAHEATSAHNGYYLVGNGPRKVIVLHGWLSDASSWSAVWQLLDRHAFTWCVMDARGFGQSRHRTGEYSVSEIAQDALELADHLGWSEISLIGHSMSGLAIQRVLVAAPERVRALVAVAGVPASGGGLAGERRAMFDRAIDDRDARAIIIDRSTGSRRGERWVDILTERSLRRSRNEALRPYLDSWADGDFHTEIIGNPVPVGVIIGEHDPSLTADRMRDTWLSWYPNSCLKVIAGSGHYPMDEQPGVLASVIDAVLIHHVAVVG</sequence>
<evidence type="ECO:0000313" key="3">
    <source>
        <dbReference type="Proteomes" id="UP000471166"/>
    </source>
</evidence>
<dbReference type="AlphaFoldDB" id="A0A6P1CX16"/>
<feature type="domain" description="AB hydrolase-1" evidence="1">
    <location>
        <begin position="32"/>
        <end position="254"/>
    </location>
</feature>
<evidence type="ECO:0000313" key="2">
    <source>
        <dbReference type="EMBL" id="NEW36034.1"/>
    </source>
</evidence>
<accession>A0A6P1CX16</accession>
<proteinExistence type="predicted"/>
<reference evidence="2 3" key="1">
    <citation type="submission" date="2020-01" db="EMBL/GenBank/DDBJ databases">
        <title>Genetics and antimicrobial susceptibilities of Nocardia species isolated from the soil; a comparison with species isolated from humans.</title>
        <authorList>
            <person name="Carrasco G."/>
            <person name="Monzon S."/>
            <person name="Sansegundo M."/>
            <person name="Garcia E."/>
            <person name="Garrido N."/>
            <person name="Medina M.J."/>
            <person name="Villalon P."/>
            <person name="Ramirez-Arocha A.C."/>
            <person name="Jimenez P."/>
            <person name="Cuesta I."/>
            <person name="Valdezate S."/>
        </authorList>
    </citation>
    <scope>NUCLEOTIDE SEQUENCE [LARGE SCALE GENOMIC DNA]</scope>
    <source>
        <strain evidence="2 3">CNM20110626</strain>
    </source>
</reference>
<dbReference type="PANTHER" id="PTHR43798">
    <property type="entry name" value="MONOACYLGLYCEROL LIPASE"/>
    <property type="match status" value="1"/>
</dbReference>
<dbReference type="Gene3D" id="3.40.50.1820">
    <property type="entry name" value="alpha/beta hydrolase"/>
    <property type="match status" value="1"/>
</dbReference>
<evidence type="ECO:0000259" key="1">
    <source>
        <dbReference type="Pfam" id="PF00561"/>
    </source>
</evidence>